<evidence type="ECO:0000256" key="8">
    <source>
        <dbReference type="ARBA" id="ARBA00023065"/>
    </source>
</evidence>
<keyword evidence="3" id="KW-1003">Cell membrane</keyword>
<evidence type="ECO:0000256" key="1">
    <source>
        <dbReference type="ARBA" id="ARBA00004202"/>
    </source>
</evidence>
<dbReference type="GO" id="GO:0005524">
    <property type="term" value="F:ATP binding"/>
    <property type="evidence" value="ECO:0007669"/>
    <property type="project" value="UniProtKB-KW"/>
</dbReference>
<sequence length="252" mass="26708">MSLSISDLRVSYGHGPRMRHILNGVSFGPVPLGTVTGLLGPNAAGKSTLIKAIAGLKATSGGTRTIMSKGAEVPHHELRNVVGYVPQDLLTSASLTAFESILVSARKGYDPLLSSGAVMERLGITALADRYVSELSGGQRQLVAVAQMLVRQPEVLLLDEPTSALDLRHQVELLKLLRAEVNSRDCLAVVALHDLNLAARYCDHLVVLSGGHVIAEGAPTQVLTSDLLEQVYGLRARVLDDAGVPVVCPVED</sequence>
<dbReference type="RefSeq" id="WP_010934023.1">
    <property type="nucleotide sequence ID" value="NZ_CP040557.1"/>
</dbReference>
<keyword evidence="5" id="KW-0547">Nucleotide-binding</keyword>
<keyword evidence="9" id="KW-0472">Membrane</keyword>
<dbReference type="InterPro" id="IPR051535">
    <property type="entry name" value="Siderophore_ABC-ATPase"/>
</dbReference>
<dbReference type="Pfam" id="PF00005">
    <property type="entry name" value="ABC_tran"/>
    <property type="match status" value="1"/>
</dbReference>
<dbReference type="SUPFAM" id="SSF52540">
    <property type="entry name" value="P-loop containing nucleoside triphosphate hydrolases"/>
    <property type="match status" value="1"/>
</dbReference>
<protein>
    <submittedName>
        <fullName evidence="11">ATP-binding protein</fullName>
    </submittedName>
</protein>
<evidence type="ECO:0000256" key="9">
    <source>
        <dbReference type="ARBA" id="ARBA00023136"/>
    </source>
</evidence>
<evidence type="ECO:0000256" key="7">
    <source>
        <dbReference type="ARBA" id="ARBA00023004"/>
    </source>
</evidence>
<dbReference type="CDD" id="cd03214">
    <property type="entry name" value="ABC_Iron-Siderophores_B12_Hemin"/>
    <property type="match status" value="1"/>
</dbReference>
<name>A0A854NLQ6_CORDP</name>
<dbReference type="PANTHER" id="PTHR42771">
    <property type="entry name" value="IRON(3+)-HYDROXAMATE IMPORT ATP-BINDING PROTEIN FHUC"/>
    <property type="match status" value="1"/>
</dbReference>
<dbReference type="GO" id="GO:0016887">
    <property type="term" value="F:ATP hydrolysis activity"/>
    <property type="evidence" value="ECO:0007669"/>
    <property type="project" value="InterPro"/>
</dbReference>
<dbReference type="Proteomes" id="UP000197692">
    <property type="component" value="Unassembled WGS sequence"/>
</dbReference>
<keyword evidence="4" id="KW-0410">Iron transport</keyword>
<comment type="subcellular location">
    <subcellularLocation>
        <location evidence="1">Cell membrane</location>
        <topology evidence="1">Peripheral membrane protein</topology>
    </subcellularLocation>
</comment>
<comment type="caution">
    <text evidence="11">The sequence shown here is derived from an EMBL/GenBank/DDBJ whole genome shotgun (WGS) entry which is preliminary data.</text>
</comment>
<dbReference type="GO" id="GO:0006826">
    <property type="term" value="P:iron ion transport"/>
    <property type="evidence" value="ECO:0007669"/>
    <property type="project" value="UniProtKB-KW"/>
</dbReference>
<proteinExistence type="predicted"/>
<dbReference type="SMART" id="SM00382">
    <property type="entry name" value="AAA"/>
    <property type="match status" value="1"/>
</dbReference>
<dbReference type="Gene3D" id="3.40.50.300">
    <property type="entry name" value="P-loop containing nucleotide triphosphate hydrolases"/>
    <property type="match status" value="1"/>
</dbReference>
<evidence type="ECO:0000256" key="3">
    <source>
        <dbReference type="ARBA" id="ARBA00022475"/>
    </source>
</evidence>
<gene>
    <name evidence="11" type="ORF">AY602_01380</name>
</gene>
<dbReference type="AlphaFoldDB" id="A0A854NLQ6"/>
<dbReference type="GO" id="GO:0005886">
    <property type="term" value="C:plasma membrane"/>
    <property type="evidence" value="ECO:0007669"/>
    <property type="project" value="UniProtKB-SubCell"/>
</dbReference>
<dbReference type="InterPro" id="IPR027417">
    <property type="entry name" value="P-loop_NTPase"/>
</dbReference>
<dbReference type="InterPro" id="IPR003439">
    <property type="entry name" value="ABC_transporter-like_ATP-bd"/>
</dbReference>
<evidence type="ECO:0000259" key="10">
    <source>
        <dbReference type="PROSITE" id="PS50893"/>
    </source>
</evidence>
<reference evidence="12" key="1">
    <citation type="submission" date="2016-02" db="EMBL/GenBank/DDBJ databases">
        <title>Genomic analyses of a collection of pathogenic Corynebacterium diphtheriae.</title>
        <authorList>
            <person name="Sangal V."/>
            <person name="Titov L."/>
        </authorList>
    </citation>
    <scope>NUCLEOTIDE SEQUENCE [LARGE SCALE GENOMIC DNA]</scope>
    <source>
        <strain evidence="12">1438</strain>
    </source>
</reference>
<evidence type="ECO:0000313" key="11">
    <source>
        <dbReference type="EMBL" id="OWM35453.1"/>
    </source>
</evidence>
<dbReference type="PROSITE" id="PS00211">
    <property type="entry name" value="ABC_TRANSPORTER_1"/>
    <property type="match status" value="1"/>
</dbReference>
<evidence type="ECO:0000256" key="5">
    <source>
        <dbReference type="ARBA" id="ARBA00022741"/>
    </source>
</evidence>
<dbReference type="PROSITE" id="PS50893">
    <property type="entry name" value="ABC_TRANSPORTER_2"/>
    <property type="match status" value="1"/>
</dbReference>
<dbReference type="EMBL" id="LSZF01000018">
    <property type="protein sequence ID" value="OWM35453.1"/>
    <property type="molecule type" value="Genomic_DNA"/>
</dbReference>
<feature type="domain" description="ABC transporter" evidence="10">
    <location>
        <begin position="3"/>
        <end position="235"/>
    </location>
</feature>
<evidence type="ECO:0000256" key="2">
    <source>
        <dbReference type="ARBA" id="ARBA00022448"/>
    </source>
</evidence>
<dbReference type="PANTHER" id="PTHR42771:SF7">
    <property type="entry name" value="ABC-TYPE COBALAMIN_FE3+-SIDEROPHORES TRANSPORT SYSTEM, ATPASE COMPONENT"/>
    <property type="match status" value="1"/>
</dbReference>
<evidence type="ECO:0000313" key="12">
    <source>
        <dbReference type="Proteomes" id="UP000197692"/>
    </source>
</evidence>
<evidence type="ECO:0000256" key="4">
    <source>
        <dbReference type="ARBA" id="ARBA00022496"/>
    </source>
</evidence>
<organism evidence="11 12">
    <name type="scientific">Corynebacterium diphtheriae bv. mitis</name>
    <dbReference type="NCBI Taxonomy" id="1806053"/>
    <lineage>
        <taxon>Bacteria</taxon>
        <taxon>Bacillati</taxon>
        <taxon>Actinomycetota</taxon>
        <taxon>Actinomycetes</taxon>
        <taxon>Mycobacteriales</taxon>
        <taxon>Corynebacteriaceae</taxon>
        <taxon>Corynebacterium</taxon>
    </lineage>
</organism>
<evidence type="ECO:0000256" key="6">
    <source>
        <dbReference type="ARBA" id="ARBA00022840"/>
    </source>
</evidence>
<dbReference type="InterPro" id="IPR017871">
    <property type="entry name" value="ABC_transporter-like_CS"/>
</dbReference>
<keyword evidence="2" id="KW-0813">Transport</keyword>
<keyword evidence="6 11" id="KW-0067">ATP-binding</keyword>
<accession>A0A854NLQ6</accession>
<dbReference type="InterPro" id="IPR003593">
    <property type="entry name" value="AAA+_ATPase"/>
</dbReference>
<keyword evidence="8" id="KW-0406">Ion transport</keyword>
<keyword evidence="7" id="KW-0408">Iron</keyword>